<comment type="catalytic activity">
    <reaction evidence="8">
        <text>N-(5-phospho-beta-D-ribosyl)anthranilate + diphosphate = 5-phospho-alpha-D-ribose 1-diphosphate + anthranilate</text>
        <dbReference type="Rhea" id="RHEA:11768"/>
        <dbReference type="ChEBI" id="CHEBI:16567"/>
        <dbReference type="ChEBI" id="CHEBI:18277"/>
        <dbReference type="ChEBI" id="CHEBI:33019"/>
        <dbReference type="ChEBI" id="CHEBI:58017"/>
        <dbReference type="EC" id="2.4.2.18"/>
    </reaction>
</comment>
<dbReference type="Gene3D" id="3.40.1030.10">
    <property type="entry name" value="Nucleoside phosphorylase/phosphoribosyltransferase catalytic domain"/>
    <property type="match status" value="1"/>
</dbReference>
<feature type="binding site" evidence="8">
    <location>
        <begin position="75"/>
        <end position="76"/>
    </location>
    <ligand>
        <name>5-phospho-alpha-D-ribose 1-diphosphate</name>
        <dbReference type="ChEBI" id="CHEBI:58017"/>
    </ligand>
</feature>
<dbReference type="GO" id="GO:0005829">
    <property type="term" value="C:cytosol"/>
    <property type="evidence" value="ECO:0007669"/>
    <property type="project" value="TreeGrafter"/>
</dbReference>
<dbReference type="NCBIfam" id="TIGR01245">
    <property type="entry name" value="trpD"/>
    <property type="match status" value="1"/>
</dbReference>
<dbReference type="GeneID" id="33321699"/>
<dbReference type="STRING" id="54262.CHITON_1949"/>
<dbReference type="InterPro" id="IPR017459">
    <property type="entry name" value="Glycosyl_Trfase_fam3_N_dom"/>
</dbReference>
<dbReference type="OrthoDB" id="8214at2157"/>
<dbReference type="GO" id="GO:0000287">
    <property type="term" value="F:magnesium ion binding"/>
    <property type="evidence" value="ECO:0007669"/>
    <property type="project" value="UniProtKB-UniRule"/>
</dbReference>
<dbReference type="Gene3D" id="1.20.970.10">
    <property type="entry name" value="Transferase, Pyrimidine Nucleoside Phosphorylase, Chain C"/>
    <property type="match status" value="1"/>
</dbReference>
<evidence type="ECO:0000256" key="4">
    <source>
        <dbReference type="ARBA" id="ARBA00022676"/>
    </source>
</evidence>
<feature type="binding site" evidence="8">
    <location>
        <position position="102"/>
    </location>
    <ligand>
        <name>anthranilate</name>
        <dbReference type="ChEBI" id="CHEBI:16567"/>
        <label>1</label>
    </ligand>
</feature>
<dbReference type="EMBL" id="LN999010">
    <property type="protein sequence ID" value="CUX78728.1"/>
    <property type="molecule type" value="Genomic_DNA"/>
</dbReference>
<evidence type="ECO:0000256" key="8">
    <source>
        <dbReference type="HAMAP-Rule" id="MF_00211"/>
    </source>
</evidence>
<organism evidence="12 13">
    <name type="scientific">Thermococcus chitonophagus</name>
    <dbReference type="NCBI Taxonomy" id="54262"/>
    <lineage>
        <taxon>Archaea</taxon>
        <taxon>Methanobacteriati</taxon>
        <taxon>Methanobacteriota</taxon>
        <taxon>Thermococci</taxon>
        <taxon>Thermococcales</taxon>
        <taxon>Thermococcaceae</taxon>
        <taxon>Thermococcus</taxon>
    </lineage>
</organism>
<dbReference type="InterPro" id="IPR005940">
    <property type="entry name" value="Anthranilate_Pribosyl_Tfrase"/>
</dbReference>
<keyword evidence="5 8" id="KW-0808">Transferase</keyword>
<keyword evidence="8" id="KW-0479">Metal-binding</keyword>
<feature type="binding site" evidence="8">
    <location>
        <position position="216"/>
    </location>
    <ligand>
        <name>Mg(2+)</name>
        <dbReference type="ChEBI" id="CHEBI:18420"/>
        <label>1</label>
    </ligand>
</feature>
<protein>
    <recommendedName>
        <fullName evidence="2 8">Anthranilate phosphoribosyltransferase</fullName>
        <ecNumber evidence="2 8">2.4.2.18</ecNumber>
    </recommendedName>
</protein>
<feature type="binding site" evidence="8">
    <location>
        <position position="215"/>
    </location>
    <ligand>
        <name>Mg(2+)</name>
        <dbReference type="ChEBI" id="CHEBI:18420"/>
        <label>2</label>
    </ligand>
</feature>
<keyword evidence="7 8" id="KW-0057">Aromatic amino acid biosynthesis</keyword>
<dbReference type="UniPathway" id="UPA00035">
    <property type="reaction ID" value="UER00041"/>
</dbReference>
<dbReference type="KEGG" id="tch:CHITON_1949"/>
<feature type="binding site" evidence="8">
    <location>
        <begin position="99"/>
        <end position="107"/>
    </location>
    <ligand>
        <name>5-phospho-alpha-D-ribose 1-diphosphate</name>
        <dbReference type="ChEBI" id="CHEBI:58017"/>
    </ligand>
</feature>
<feature type="binding site" evidence="8">
    <location>
        <position position="84"/>
    </location>
    <ligand>
        <name>Mg(2+)</name>
        <dbReference type="ChEBI" id="CHEBI:18420"/>
        <label>1</label>
    </ligand>
</feature>
<evidence type="ECO:0000259" key="10">
    <source>
        <dbReference type="Pfam" id="PF02885"/>
    </source>
</evidence>
<evidence type="ECO:0000256" key="7">
    <source>
        <dbReference type="ARBA" id="ARBA00023141"/>
    </source>
</evidence>
<proteinExistence type="inferred from homology"/>
<reference evidence="13" key="2">
    <citation type="submission" date="2016-01" db="EMBL/GenBank/DDBJ databases">
        <authorList>
            <person name="Vorgias C.E."/>
        </authorList>
    </citation>
    <scope>NUCLEOTIDE SEQUENCE [LARGE SCALE GENOMIC DNA]</scope>
</reference>
<comment type="subunit">
    <text evidence="8">Homodimer.</text>
</comment>
<comment type="function">
    <text evidence="8">Catalyzes the transfer of the phosphoribosyl group of 5-phosphorylribose-1-pyrophosphate (PRPP) to anthranilate to yield N-(5'-phosphoribosyl)-anthranilate (PRA).</text>
</comment>
<evidence type="ECO:0000256" key="2">
    <source>
        <dbReference type="ARBA" id="ARBA00011948"/>
    </source>
</evidence>
<evidence type="ECO:0000259" key="9">
    <source>
        <dbReference type="Pfam" id="PF00591"/>
    </source>
</evidence>
<dbReference type="PANTHER" id="PTHR43285:SF2">
    <property type="entry name" value="ANTHRANILATE PHOSPHORIBOSYLTRANSFERASE"/>
    <property type="match status" value="1"/>
</dbReference>
<dbReference type="Pfam" id="PF00591">
    <property type="entry name" value="Glycos_transf_3"/>
    <property type="match status" value="1"/>
</dbReference>
<feature type="binding site" evidence="8">
    <location>
        <position position="216"/>
    </location>
    <ligand>
        <name>Mg(2+)</name>
        <dbReference type="ChEBI" id="CHEBI:18420"/>
        <label>2</label>
    </ligand>
</feature>
<dbReference type="Proteomes" id="UP000093069">
    <property type="component" value="Chromosome I"/>
</dbReference>
<dbReference type="RefSeq" id="WP_068578993.1">
    <property type="nucleotide sequence ID" value="NZ_CP015193.1"/>
</dbReference>
<dbReference type="InterPro" id="IPR000312">
    <property type="entry name" value="Glycosyl_Trfase_fam3"/>
</dbReference>
<comment type="pathway">
    <text evidence="1 8">Amino-acid biosynthesis; L-tryptophan biosynthesis; L-tryptophan from chorismate: step 2/5.</text>
</comment>
<keyword evidence="8" id="KW-0460">Magnesium</keyword>
<dbReference type="FunFam" id="3.40.1030.10:FF:000002">
    <property type="entry name" value="Anthranilate phosphoribosyltransferase"/>
    <property type="match status" value="1"/>
</dbReference>
<comment type="cofactor">
    <cofactor evidence="8">
        <name>Mg(2+)</name>
        <dbReference type="ChEBI" id="CHEBI:18420"/>
    </cofactor>
    <text evidence="8">Binds 2 magnesium ions per monomer.</text>
</comment>
<sequence length="324" mass="34962">MLEKIIEGENLTFKEAYNLFSELMRESEVRIAAYLAALQTKGYTAEEIAGLARAMRDHAIKVDLGKVADTAGTGGDGASTINVSTASAIILSAFTKVAKHGNVSITSKSGSANLLEALGINIKIPPEKAREMVEKANFTFLFAPMYHPALKRIMPVRKLLRIKTVFNILGPLASPAEPSYQVVGVNSPELVEKIAKALTFLGVERALVVHGSGLDEVNPGDETIVAEVNGRNVEVYKVTPEDFGLERVKVVPCNSPQESAERVKAVLAGNGRSEDRNFILINAATALYASKVVKDLKEGVEAVENVLGREMLRKLEEIACLSKS</sequence>
<name>A0A161K9Q8_9EURY</name>
<feature type="binding site" evidence="8">
    <location>
        <position position="111"/>
    </location>
    <ligand>
        <name>5-phospho-alpha-D-ribose 1-diphosphate</name>
        <dbReference type="ChEBI" id="CHEBI:58017"/>
    </ligand>
</feature>
<comment type="caution">
    <text evidence="8">Lacks conserved residue(s) required for the propagation of feature annotation.</text>
</comment>
<keyword evidence="6 8" id="KW-0822">Tryptophan biosynthesis</keyword>
<keyword evidence="14" id="KW-1185">Reference proteome</keyword>
<evidence type="ECO:0000313" key="12">
    <source>
        <dbReference type="EMBL" id="CUX78728.1"/>
    </source>
</evidence>
<feature type="binding site" evidence="8">
    <location>
        <position position="80"/>
    </location>
    <ligand>
        <name>5-phospho-alpha-D-ribose 1-diphosphate</name>
        <dbReference type="ChEBI" id="CHEBI:58017"/>
    </ligand>
</feature>
<accession>A0A161K9Q8</accession>
<dbReference type="InterPro" id="IPR036320">
    <property type="entry name" value="Glycosyl_Trfase_fam3_N_dom_sf"/>
</dbReference>
<evidence type="ECO:0000313" key="11">
    <source>
        <dbReference type="EMBL" id="ASJ16285.1"/>
    </source>
</evidence>
<dbReference type="SUPFAM" id="SSF52418">
    <property type="entry name" value="Nucleoside phosphorylase/phosphoribosyltransferase catalytic domain"/>
    <property type="match status" value="1"/>
</dbReference>
<evidence type="ECO:0000313" key="14">
    <source>
        <dbReference type="Proteomes" id="UP000250189"/>
    </source>
</evidence>
<feature type="binding site" evidence="8">
    <location>
        <position position="72"/>
    </location>
    <ligand>
        <name>5-phospho-alpha-D-ribose 1-diphosphate</name>
        <dbReference type="ChEBI" id="CHEBI:58017"/>
    </ligand>
</feature>
<dbReference type="Pfam" id="PF02885">
    <property type="entry name" value="Glycos_trans_3N"/>
    <property type="match status" value="1"/>
</dbReference>
<keyword evidence="3 8" id="KW-0028">Amino-acid biosynthesis</keyword>
<reference evidence="11 14" key="3">
    <citation type="submission" date="2016-04" db="EMBL/GenBank/DDBJ databases">
        <title>Complete genome sequence of Thermococcus chitonophagus type strain GC74.</title>
        <authorList>
            <person name="Oger P.M."/>
        </authorList>
    </citation>
    <scope>NUCLEOTIDE SEQUENCE [LARGE SCALE GENOMIC DNA]</scope>
    <source>
        <strain evidence="11 14">GC74</strain>
    </source>
</reference>
<dbReference type="GO" id="GO:0000162">
    <property type="term" value="P:L-tryptophan biosynthetic process"/>
    <property type="evidence" value="ECO:0007669"/>
    <property type="project" value="UniProtKB-UniRule"/>
</dbReference>
<keyword evidence="4 8" id="KW-0328">Glycosyltransferase</keyword>
<evidence type="ECO:0000256" key="6">
    <source>
        <dbReference type="ARBA" id="ARBA00022822"/>
    </source>
</evidence>
<evidence type="ECO:0000256" key="3">
    <source>
        <dbReference type="ARBA" id="ARBA00022605"/>
    </source>
</evidence>
<evidence type="ECO:0000313" key="13">
    <source>
        <dbReference type="Proteomes" id="UP000093069"/>
    </source>
</evidence>
<gene>
    <name evidence="8" type="primary">trpD</name>
    <name evidence="11" type="ORF">A3L04_03945</name>
    <name evidence="12" type="ORF">CHITON_1949</name>
</gene>
<evidence type="ECO:0000256" key="5">
    <source>
        <dbReference type="ARBA" id="ARBA00022679"/>
    </source>
</evidence>
<feature type="domain" description="Glycosyl transferase family 3" evidence="9">
    <location>
        <begin position="66"/>
        <end position="307"/>
    </location>
</feature>
<feature type="binding site" evidence="8">
    <location>
        <position position="72"/>
    </location>
    <ligand>
        <name>anthranilate</name>
        <dbReference type="ChEBI" id="CHEBI:16567"/>
        <label>1</label>
    </ligand>
</feature>
<dbReference type="PANTHER" id="PTHR43285">
    <property type="entry name" value="ANTHRANILATE PHOSPHORIBOSYLTRANSFERASE"/>
    <property type="match status" value="1"/>
</dbReference>
<feature type="domain" description="Glycosyl transferase family 3 N-terminal" evidence="10">
    <location>
        <begin position="2"/>
        <end position="59"/>
    </location>
</feature>
<feature type="binding site" evidence="8">
    <location>
        <begin position="82"/>
        <end position="85"/>
    </location>
    <ligand>
        <name>5-phospho-alpha-D-ribose 1-diphosphate</name>
        <dbReference type="ChEBI" id="CHEBI:58017"/>
    </ligand>
</feature>
<dbReference type="EC" id="2.4.2.18" evidence="2 8"/>
<reference evidence="12" key="1">
    <citation type="submission" date="2016-01" db="EMBL/GenBank/DDBJ databases">
        <authorList>
            <person name="McClelland M."/>
            <person name="Jain A."/>
            <person name="Saraogi P."/>
            <person name="Mendelson R."/>
            <person name="Westerman R."/>
            <person name="SanMiguel P."/>
            <person name="Csonka L."/>
        </authorList>
    </citation>
    <scope>NUCLEOTIDE SEQUENCE</scope>
    <source>
        <strain evidence="12">1</strain>
    </source>
</reference>
<dbReference type="AlphaFoldDB" id="A0A161K9Q8"/>
<dbReference type="GO" id="GO:0004048">
    <property type="term" value="F:anthranilate phosphoribosyltransferase activity"/>
    <property type="evidence" value="ECO:0007669"/>
    <property type="project" value="UniProtKB-UniRule"/>
</dbReference>
<dbReference type="SUPFAM" id="SSF47648">
    <property type="entry name" value="Nucleoside phosphorylase/phosphoribosyltransferase N-terminal domain"/>
    <property type="match status" value="1"/>
</dbReference>
<dbReference type="InterPro" id="IPR035902">
    <property type="entry name" value="Nuc_phospho_transferase"/>
</dbReference>
<dbReference type="HAMAP" id="MF_00211">
    <property type="entry name" value="TrpD"/>
    <property type="match status" value="1"/>
</dbReference>
<evidence type="ECO:0000256" key="1">
    <source>
        <dbReference type="ARBA" id="ARBA00004907"/>
    </source>
</evidence>
<comment type="similarity">
    <text evidence="8">Belongs to the anthranilate phosphoribosyltransferase family.</text>
</comment>
<dbReference type="Proteomes" id="UP000250189">
    <property type="component" value="Chromosome"/>
</dbReference>
<feature type="binding site" evidence="8">
    <location>
        <position position="157"/>
    </location>
    <ligand>
        <name>anthranilate</name>
        <dbReference type="ChEBI" id="CHEBI:16567"/>
        <label>2</label>
    </ligand>
</feature>
<dbReference type="EMBL" id="CP015193">
    <property type="protein sequence ID" value="ASJ16285.1"/>
    <property type="molecule type" value="Genomic_DNA"/>
</dbReference>